<keyword evidence="2" id="KW-1185">Reference proteome</keyword>
<dbReference type="EMBL" id="CP048029">
    <property type="protein sequence ID" value="QIK38507.1"/>
    <property type="molecule type" value="Genomic_DNA"/>
</dbReference>
<reference evidence="2" key="1">
    <citation type="submission" date="2020-01" db="EMBL/GenBank/DDBJ databases">
        <title>Caldichromatium gen. nov., sp. nov., a thermophilic purple sulfur bacterium member of the family Chromatiaceae isolated from Nakabusa hot spring, Japan.</title>
        <authorList>
            <person name="Saini M.K."/>
            <person name="Hanada S."/>
            <person name="Tank M."/>
        </authorList>
    </citation>
    <scope>NUCLEOTIDE SEQUENCE [LARGE SCALE GENOMIC DNA]</scope>
    <source>
        <strain evidence="2">No.7</strain>
    </source>
</reference>
<dbReference type="AlphaFoldDB" id="A0A6G7VFD7"/>
<evidence type="ECO:0000313" key="1">
    <source>
        <dbReference type="EMBL" id="QIK38507.1"/>
    </source>
</evidence>
<dbReference type="KEGG" id="cjap:GWK36_11510"/>
<gene>
    <name evidence="1" type="ORF">GWK36_11510</name>
</gene>
<dbReference type="GO" id="GO:0008998">
    <property type="term" value="F:ribonucleoside-triphosphate reductase (thioredoxin) activity"/>
    <property type="evidence" value="ECO:0007669"/>
    <property type="project" value="InterPro"/>
</dbReference>
<proteinExistence type="predicted"/>
<accession>A0A6G7VFD7</accession>
<sequence>MQETIKIQAVELKTEERTPCEVWTRVMGYHRPVSAFNAGKQSEHRERRYFREGVLDNIAVCCDQVQILEDAHA</sequence>
<evidence type="ECO:0000313" key="2">
    <source>
        <dbReference type="Proteomes" id="UP000502699"/>
    </source>
</evidence>
<dbReference type="InterPro" id="IPR012833">
    <property type="entry name" value="NrdD"/>
</dbReference>
<dbReference type="GO" id="GO:0006260">
    <property type="term" value="P:DNA replication"/>
    <property type="evidence" value="ECO:0007669"/>
    <property type="project" value="InterPro"/>
</dbReference>
<dbReference type="Pfam" id="PF13597">
    <property type="entry name" value="NRDD"/>
    <property type="match status" value="1"/>
</dbReference>
<name>A0A6G7VFD7_9GAMM</name>
<organism evidence="1 2">
    <name type="scientific">Caldichromatium japonicum</name>
    <dbReference type="NCBI Taxonomy" id="2699430"/>
    <lineage>
        <taxon>Bacteria</taxon>
        <taxon>Pseudomonadati</taxon>
        <taxon>Pseudomonadota</taxon>
        <taxon>Gammaproteobacteria</taxon>
        <taxon>Chromatiales</taxon>
        <taxon>Chromatiaceae</taxon>
        <taxon>Caldichromatium</taxon>
    </lineage>
</organism>
<protein>
    <submittedName>
        <fullName evidence="1">Uncharacterized protein</fullName>
    </submittedName>
</protein>
<dbReference type="RefSeq" id="WP_166271264.1">
    <property type="nucleotide sequence ID" value="NZ_CP048029.1"/>
</dbReference>
<dbReference type="Proteomes" id="UP000502699">
    <property type="component" value="Chromosome"/>
</dbReference>